<gene>
    <name evidence="2" type="ORF">R1sor_002937</name>
</gene>
<evidence type="ECO:0000313" key="3">
    <source>
        <dbReference type="Proteomes" id="UP001633002"/>
    </source>
</evidence>
<accession>A0ABD3H053</accession>
<proteinExistence type="predicted"/>
<feature type="compositionally biased region" description="Basic and acidic residues" evidence="1">
    <location>
        <begin position="155"/>
        <end position="171"/>
    </location>
</feature>
<name>A0ABD3H053_9MARC</name>
<feature type="compositionally biased region" description="Polar residues" evidence="1">
    <location>
        <begin position="127"/>
        <end position="136"/>
    </location>
</feature>
<sequence length="171" mass="18806">MAESSSPFAIVMAESRLTTLKEMKAWLEKKVGGGCRVDDTGELEATAWEANRCFTGMPLDEFVAREMRDEEAEILERCIGRMWILRVSRAENQHGVYARIEYPEAVSRKVLFRGSSPCREGTAVESFPSSPVSTISAFGDGSSPISTGTSTSNLESKRDSSRGAVEEVSRK</sequence>
<dbReference type="EMBL" id="JBJQOH010000006">
    <property type="protein sequence ID" value="KAL3684915.1"/>
    <property type="molecule type" value="Genomic_DNA"/>
</dbReference>
<comment type="caution">
    <text evidence="2">The sequence shown here is derived from an EMBL/GenBank/DDBJ whole genome shotgun (WGS) entry which is preliminary data.</text>
</comment>
<dbReference type="AlphaFoldDB" id="A0ABD3H053"/>
<reference evidence="2 3" key="1">
    <citation type="submission" date="2024-09" db="EMBL/GenBank/DDBJ databases">
        <title>Chromosome-scale assembly of Riccia sorocarpa.</title>
        <authorList>
            <person name="Paukszto L."/>
        </authorList>
    </citation>
    <scope>NUCLEOTIDE SEQUENCE [LARGE SCALE GENOMIC DNA]</scope>
    <source>
        <strain evidence="2">LP-2024</strain>
        <tissue evidence="2">Aerial parts of the thallus</tissue>
    </source>
</reference>
<evidence type="ECO:0000313" key="2">
    <source>
        <dbReference type="EMBL" id="KAL3684915.1"/>
    </source>
</evidence>
<organism evidence="2 3">
    <name type="scientific">Riccia sorocarpa</name>
    <dbReference type="NCBI Taxonomy" id="122646"/>
    <lineage>
        <taxon>Eukaryota</taxon>
        <taxon>Viridiplantae</taxon>
        <taxon>Streptophyta</taxon>
        <taxon>Embryophyta</taxon>
        <taxon>Marchantiophyta</taxon>
        <taxon>Marchantiopsida</taxon>
        <taxon>Marchantiidae</taxon>
        <taxon>Marchantiales</taxon>
        <taxon>Ricciaceae</taxon>
        <taxon>Riccia</taxon>
    </lineage>
</organism>
<feature type="compositionally biased region" description="Low complexity" evidence="1">
    <location>
        <begin position="139"/>
        <end position="152"/>
    </location>
</feature>
<protein>
    <submittedName>
        <fullName evidence="2">Uncharacterized protein</fullName>
    </submittedName>
</protein>
<keyword evidence="3" id="KW-1185">Reference proteome</keyword>
<dbReference type="Proteomes" id="UP001633002">
    <property type="component" value="Unassembled WGS sequence"/>
</dbReference>
<feature type="region of interest" description="Disordered" evidence="1">
    <location>
        <begin position="122"/>
        <end position="171"/>
    </location>
</feature>
<evidence type="ECO:0000256" key="1">
    <source>
        <dbReference type="SAM" id="MobiDB-lite"/>
    </source>
</evidence>